<dbReference type="PANTHER" id="PTHR11362">
    <property type="entry name" value="PHOSPHATIDYLETHANOLAMINE-BINDING PROTEIN"/>
    <property type="match status" value="1"/>
</dbReference>
<feature type="compositionally biased region" description="Low complexity" evidence="1">
    <location>
        <begin position="249"/>
        <end position="278"/>
    </location>
</feature>
<organism evidence="3 4">
    <name type="scientific">Rhodotorula diobovata</name>
    <dbReference type="NCBI Taxonomy" id="5288"/>
    <lineage>
        <taxon>Eukaryota</taxon>
        <taxon>Fungi</taxon>
        <taxon>Dikarya</taxon>
        <taxon>Basidiomycota</taxon>
        <taxon>Pucciniomycotina</taxon>
        <taxon>Microbotryomycetes</taxon>
        <taxon>Sporidiobolales</taxon>
        <taxon>Sporidiobolaceae</taxon>
        <taxon>Rhodotorula</taxon>
    </lineage>
</organism>
<name>A0A5C5FVY6_9BASI</name>
<reference evidence="3 4" key="1">
    <citation type="submission" date="2019-03" db="EMBL/GenBank/DDBJ databases">
        <title>Rhodosporidium diobovatum UCD-FST 08-225 genome sequencing, assembly, and annotation.</title>
        <authorList>
            <person name="Fakankun I.U."/>
            <person name="Fristensky B."/>
            <person name="Levin D.B."/>
        </authorList>
    </citation>
    <scope>NUCLEOTIDE SEQUENCE [LARGE SCALE GENOMIC DNA]</scope>
    <source>
        <strain evidence="3 4">UCD-FST 08-225</strain>
    </source>
</reference>
<dbReference type="OrthoDB" id="2506647at2759"/>
<feature type="signal peptide" evidence="2">
    <location>
        <begin position="1"/>
        <end position="19"/>
    </location>
</feature>
<evidence type="ECO:0000313" key="4">
    <source>
        <dbReference type="Proteomes" id="UP000311382"/>
    </source>
</evidence>
<sequence length="308" mass="30842">MLAPLAALALASFAASAGAQSIPDSASALDLRLVSEQYDNSDLDEDGNAGFGIELDAKALLTVVYPGAGVIENGQAYDVNQVGEQPQIYVTPSQDTVAWFNSSSRYTLALADASSLGDPDSEGNYRHYLANGLTGEAPTSGNLTFTPEGGNVVTNYAAPGPIAGTGPHRYAWLMFAQPGDFTAPSNLSSSGVAPSHWYVENYVEETGLQLVAASFFTVQNGEPTGSVASTQPVDTATLSVSSMASSASSGAMSTGSMTRSASQSGSSSGTAPTASQSAGAGGSNGAASLTFSLGAGALGLVGAAAVLL</sequence>
<gene>
    <name evidence="3" type="ORF">DMC30DRAFT_396331</name>
</gene>
<dbReference type="PANTHER" id="PTHR11362:SF140">
    <property type="entry name" value="PEBP-LIKE PROTEIN"/>
    <property type="match status" value="1"/>
</dbReference>
<evidence type="ECO:0000256" key="2">
    <source>
        <dbReference type="SAM" id="SignalP"/>
    </source>
</evidence>
<feature type="region of interest" description="Disordered" evidence="1">
    <location>
        <begin position="249"/>
        <end position="279"/>
    </location>
</feature>
<feature type="chain" id="PRO_5022970194" evidence="2">
    <location>
        <begin position="20"/>
        <end position="308"/>
    </location>
</feature>
<keyword evidence="4" id="KW-1185">Reference proteome</keyword>
<protein>
    <submittedName>
        <fullName evidence="3">Phosphatidylethanolamine-binding protein</fullName>
    </submittedName>
</protein>
<comment type="caution">
    <text evidence="3">The sequence shown here is derived from an EMBL/GenBank/DDBJ whole genome shotgun (WGS) entry which is preliminary data.</text>
</comment>
<dbReference type="InterPro" id="IPR036610">
    <property type="entry name" value="PEBP-like_sf"/>
</dbReference>
<evidence type="ECO:0000313" key="3">
    <source>
        <dbReference type="EMBL" id="TNY20938.1"/>
    </source>
</evidence>
<dbReference type="AlphaFoldDB" id="A0A5C5FVY6"/>
<proteinExistence type="predicted"/>
<dbReference type="SUPFAM" id="SSF49777">
    <property type="entry name" value="PEBP-like"/>
    <property type="match status" value="1"/>
</dbReference>
<dbReference type="Gene3D" id="3.90.280.10">
    <property type="entry name" value="PEBP-like"/>
    <property type="match status" value="1"/>
</dbReference>
<dbReference type="EMBL" id="SOZI01000054">
    <property type="protein sequence ID" value="TNY20938.1"/>
    <property type="molecule type" value="Genomic_DNA"/>
</dbReference>
<dbReference type="Proteomes" id="UP000311382">
    <property type="component" value="Unassembled WGS sequence"/>
</dbReference>
<accession>A0A5C5FVY6</accession>
<keyword evidence="2" id="KW-0732">Signal</keyword>
<dbReference type="STRING" id="5288.A0A5C5FVY6"/>
<dbReference type="CDD" id="cd00866">
    <property type="entry name" value="PEBP_euk"/>
    <property type="match status" value="1"/>
</dbReference>
<evidence type="ECO:0000256" key="1">
    <source>
        <dbReference type="SAM" id="MobiDB-lite"/>
    </source>
</evidence>
<dbReference type="InterPro" id="IPR035810">
    <property type="entry name" value="PEBP_euk"/>
</dbReference>